<accession>A0AAN7TKG9</accession>
<proteinExistence type="predicted"/>
<dbReference type="InterPro" id="IPR016181">
    <property type="entry name" value="Acyl_CoA_acyltransferase"/>
</dbReference>
<dbReference type="GO" id="GO:0016747">
    <property type="term" value="F:acyltransferase activity, transferring groups other than amino-acyl groups"/>
    <property type="evidence" value="ECO:0007669"/>
    <property type="project" value="InterPro"/>
</dbReference>
<reference evidence="2" key="1">
    <citation type="submission" date="2023-08" db="EMBL/GenBank/DDBJ databases">
        <title>Black Yeasts Isolated from many extreme environments.</title>
        <authorList>
            <person name="Coleine C."/>
            <person name="Stajich J.E."/>
            <person name="Selbmann L."/>
        </authorList>
    </citation>
    <scope>NUCLEOTIDE SEQUENCE</scope>
    <source>
        <strain evidence="2">CCFEE 5401</strain>
    </source>
</reference>
<dbReference type="Proteomes" id="UP001310890">
    <property type="component" value="Unassembled WGS sequence"/>
</dbReference>
<protein>
    <recommendedName>
        <fullName evidence="1">N-acetyltransferase domain-containing protein</fullName>
    </recommendedName>
</protein>
<evidence type="ECO:0000313" key="3">
    <source>
        <dbReference type="Proteomes" id="UP001310890"/>
    </source>
</evidence>
<comment type="caution">
    <text evidence="2">The sequence shown here is derived from an EMBL/GenBank/DDBJ whole genome shotgun (WGS) entry which is preliminary data.</text>
</comment>
<sequence>MAEVLPPHQEILTERLHVRTIRPSDAAAILPILSTKAVMQWTGQDVLNLRQAMPWLKQRSIGSQICNFAVYLRKEHEEHGNNAPLIGIIGTYEPPQIGYLFHPDYHGRGYATECLHALIPVLFKHFTQPRLAYDYLEACTDSENIASQRVLVKAGFEHFQTFSGIFSSPHFLEPRDEVVYRIARSAITLEGLRLSSSAENVEDDDRPVPPIE</sequence>
<evidence type="ECO:0000313" key="2">
    <source>
        <dbReference type="EMBL" id="KAK5114184.1"/>
    </source>
</evidence>
<dbReference type="EMBL" id="JAVRRL010000019">
    <property type="protein sequence ID" value="KAK5114184.1"/>
    <property type="molecule type" value="Genomic_DNA"/>
</dbReference>
<dbReference type="Gene3D" id="3.40.630.30">
    <property type="match status" value="1"/>
</dbReference>
<organism evidence="2 3">
    <name type="scientific">Meristemomyces frigidus</name>
    <dbReference type="NCBI Taxonomy" id="1508187"/>
    <lineage>
        <taxon>Eukaryota</taxon>
        <taxon>Fungi</taxon>
        <taxon>Dikarya</taxon>
        <taxon>Ascomycota</taxon>
        <taxon>Pezizomycotina</taxon>
        <taxon>Dothideomycetes</taxon>
        <taxon>Dothideomycetidae</taxon>
        <taxon>Mycosphaerellales</taxon>
        <taxon>Teratosphaeriaceae</taxon>
        <taxon>Meristemomyces</taxon>
    </lineage>
</organism>
<dbReference type="PANTHER" id="PTHR43792:SF1">
    <property type="entry name" value="N-ACETYLTRANSFERASE DOMAIN-CONTAINING PROTEIN"/>
    <property type="match status" value="1"/>
</dbReference>
<feature type="domain" description="N-acetyltransferase" evidence="1">
    <location>
        <begin position="15"/>
        <end position="157"/>
    </location>
</feature>
<name>A0AAN7TKG9_9PEZI</name>
<dbReference type="InterPro" id="IPR051531">
    <property type="entry name" value="N-acetyltransferase"/>
</dbReference>
<dbReference type="InterPro" id="IPR000182">
    <property type="entry name" value="GNAT_dom"/>
</dbReference>
<evidence type="ECO:0000259" key="1">
    <source>
        <dbReference type="Pfam" id="PF13302"/>
    </source>
</evidence>
<dbReference type="AlphaFoldDB" id="A0AAN7TKG9"/>
<gene>
    <name evidence="2" type="ORF">LTR62_002754</name>
</gene>
<dbReference type="Pfam" id="PF13302">
    <property type="entry name" value="Acetyltransf_3"/>
    <property type="match status" value="1"/>
</dbReference>
<dbReference type="SUPFAM" id="SSF55729">
    <property type="entry name" value="Acyl-CoA N-acyltransferases (Nat)"/>
    <property type="match status" value="1"/>
</dbReference>
<dbReference type="PANTHER" id="PTHR43792">
    <property type="entry name" value="GNAT FAMILY, PUTATIVE (AFU_ORTHOLOGUE AFUA_3G00765)-RELATED-RELATED"/>
    <property type="match status" value="1"/>
</dbReference>